<gene>
    <name evidence="1" type="ORF">SAMN04488518_101184</name>
</gene>
<dbReference type="Gene3D" id="3.10.450.50">
    <property type="match status" value="1"/>
</dbReference>
<organism evidence="1 2">
    <name type="scientific">Pseudovibrio ascidiaceicola</name>
    <dbReference type="NCBI Taxonomy" id="285279"/>
    <lineage>
        <taxon>Bacteria</taxon>
        <taxon>Pseudomonadati</taxon>
        <taxon>Pseudomonadota</taxon>
        <taxon>Alphaproteobacteria</taxon>
        <taxon>Hyphomicrobiales</taxon>
        <taxon>Stappiaceae</taxon>
        <taxon>Pseudovibrio</taxon>
    </lineage>
</organism>
<sequence>MESNNFVAATNKQIELLRDGKPLEAFDVFFASTVQMFANDVLFADGAVEGRAKQEPFISAAQSIIGKIEDVVIDEARGLCAFRNLSQFVDGAGVVQKIDGLCWQRWDDGKVVEERYYDGAMMNVLLKNGLLQDLAGHMTMKEAE</sequence>
<evidence type="ECO:0000313" key="2">
    <source>
        <dbReference type="Proteomes" id="UP000199598"/>
    </source>
</evidence>
<reference evidence="1 2" key="1">
    <citation type="submission" date="2016-10" db="EMBL/GenBank/DDBJ databases">
        <authorList>
            <person name="Varghese N."/>
            <person name="Submissions S."/>
        </authorList>
    </citation>
    <scope>NUCLEOTIDE SEQUENCE [LARGE SCALE GENOMIC DNA]</scope>
    <source>
        <strain evidence="1 2">DSM 16392</strain>
    </source>
</reference>
<proteinExistence type="predicted"/>
<dbReference type="Proteomes" id="UP000199598">
    <property type="component" value="Unassembled WGS sequence"/>
</dbReference>
<protein>
    <recommendedName>
        <fullName evidence="3">SnoaL-like domain-containing protein</fullName>
    </recommendedName>
</protein>
<dbReference type="RefSeq" id="WP_093516061.1">
    <property type="nucleotide sequence ID" value="NZ_FOSK01000001.1"/>
</dbReference>
<comment type="caution">
    <text evidence="1">The sequence shown here is derived from an EMBL/GenBank/DDBJ whole genome shotgun (WGS) entry which is preliminary data.</text>
</comment>
<keyword evidence="2" id="KW-1185">Reference proteome</keyword>
<dbReference type="EMBL" id="FOSK01000001">
    <property type="protein sequence ID" value="SFJ89971.1"/>
    <property type="molecule type" value="Genomic_DNA"/>
</dbReference>
<accession>A0A1I3V799</accession>
<evidence type="ECO:0000313" key="1">
    <source>
        <dbReference type="EMBL" id="SFJ89971.1"/>
    </source>
</evidence>
<evidence type="ECO:0008006" key="3">
    <source>
        <dbReference type="Google" id="ProtNLM"/>
    </source>
</evidence>
<name>A0A1I3V799_9HYPH</name>